<evidence type="ECO:0000259" key="1">
    <source>
        <dbReference type="Pfam" id="PF00561"/>
    </source>
</evidence>
<dbReference type="RefSeq" id="WP_107001326.1">
    <property type="nucleotide sequence ID" value="NZ_DBFVRN010000030.1"/>
</dbReference>
<dbReference type="PANTHER" id="PTHR47751">
    <property type="entry name" value="SUPERFAMILY HYDROLASE, PUTATIVE (AFU_ORTHOLOGUE AFUA_2G16580)-RELATED"/>
    <property type="match status" value="1"/>
</dbReference>
<keyword evidence="2" id="KW-0378">Hydrolase</keyword>
<proteinExistence type="predicted"/>
<keyword evidence="3" id="KW-1185">Reference proteome</keyword>
<dbReference type="InterPro" id="IPR051411">
    <property type="entry name" value="Polyketide_trans_af380"/>
</dbReference>
<evidence type="ECO:0000313" key="2">
    <source>
        <dbReference type="EMBL" id="PST36407.1"/>
    </source>
</evidence>
<dbReference type="InterPro" id="IPR000073">
    <property type="entry name" value="AB_hydrolase_1"/>
</dbReference>
<accession>A0A2T3FMA1</accession>
<dbReference type="Pfam" id="PF00561">
    <property type="entry name" value="Abhydrolase_1"/>
    <property type="match status" value="1"/>
</dbReference>
<dbReference type="AlphaFoldDB" id="A0A2T3FMA1"/>
<dbReference type="Gene3D" id="3.40.50.1820">
    <property type="entry name" value="alpha/beta hydrolase"/>
    <property type="match status" value="1"/>
</dbReference>
<dbReference type="Proteomes" id="UP000241048">
    <property type="component" value="Unassembled WGS sequence"/>
</dbReference>
<organism evidence="2 3">
    <name type="scientific">Clostridium fessum</name>
    <dbReference type="NCBI Taxonomy" id="2126740"/>
    <lineage>
        <taxon>Bacteria</taxon>
        <taxon>Bacillati</taxon>
        <taxon>Bacillota</taxon>
        <taxon>Clostridia</taxon>
        <taxon>Eubacteriales</taxon>
        <taxon>Clostridiaceae</taxon>
        <taxon>Clostridium</taxon>
    </lineage>
</organism>
<gene>
    <name evidence="2" type="ORF">C7U56_11435</name>
</gene>
<protein>
    <submittedName>
        <fullName evidence="2">Alpha/beta hydrolase</fullName>
    </submittedName>
</protein>
<feature type="domain" description="AB hydrolase-1" evidence="1">
    <location>
        <begin position="32"/>
        <end position="149"/>
    </location>
</feature>
<sequence>MKTREVVFYSEGAKMVGDIYLPDDYKEGEKRPAVLCNSGWTGVNKCYPALFARALTARGFVCMGFDYRGFKPSENVHPCLPKYTTLETEVEDVANAFTFMQIQPEVDPERCGLLGWGVGGAVCVTVAARDKEVKAIATLNSFVNGERWMRDGMGNDKFGKSVARLREDRIKRITTNDPVLMHPYTDYPNITESGDFYTDHVLKEINGGIGDSVNKDNGEEFPTPMSTAIGESFIRFNVEDLLPRIAPRAVFVGHGYYNELHQRVEAEEAYRLAQEPKQLYYVDGKHNEWMFDDDPKFQALADALAAFYKENLKAFQFGLQK</sequence>
<name>A0A2T3FMA1_9CLOT</name>
<dbReference type="Gene3D" id="1.10.10.800">
    <property type="match status" value="1"/>
</dbReference>
<dbReference type="GO" id="GO:0016787">
    <property type="term" value="F:hydrolase activity"/>
    <property type="evidence" value="ECO:0007669"/>
    <property type="project" value="UniProtKB-KW"/>
</dbReference>
<evidence type="ECO:0000313" key="3">
    <source>
        <dbReference type="Proteomes" id="UP000241048"/>
    </source>
</evidence>
<dbReference type="EMBL" id="PYLO01000004">
    <property type="protein sequence ID" value="PST36407.1"/>
    <property type="molecule type" value="Genomic_DNA"/>
</dbReference>
<comment type="caution">
    <text evidence="2">The sequence shown here is derived from an EMBL/GenBank/DDBJ whole genome shotgun (WGS) entry which is preliminary data.</text>
</comment>
<dbReference type="PANTHER" id="PTHR47751:SF1">
    <property type="entry name" value="SUPERFAMILY HYDROLASE, PUTATIVE (AFU_ORTHOLOGUE AFUA_2G16580)-RELATED"/>
    <property type="match status" value="1"/>
</dbReference>
<dbReference type="SUPFAM" id="SSF53474">
    <property type="entry name" value="alpha/beta-Hydrolases"/>
    <property type="match status" value="1"/>
</dbReference>
<reference evidence="2 3" key="1">
    <citation type="submission" date="2018-03" db="EMBL/GenBank/DDBJ databases">
        <title>Lachnoclostridium SNUG30386 gen.nov., sp.nov., isolated from human faeces.</title>
        <authorList>
            <person name="Seo B."/>
            <person name="Jeon K."/>
            <person name="Ko G."/>
        </authorList>
    </citation>
    <scope>NUCLEOTIDE SEQUENCE [LARGE SCALE GENOMIC DNA]</scope>
    <source>
        <strain evidence="2 3">SNUG30386</strain>
    </source>
</reference>
<dbReference type="InterPro" id="IPR029058">
    <property type="entry name" value="AB_hydrolase_fold"/>
</dbReference>